<keyword evidence="2" id="KW-0238">DNA-binding</keyword>
<comment type="caution">
    <text evidence="5">The sequence shown here is derived from an EMBL/GenBank/DDBJ whole genome shotgun (WGS) entry which is preliminary data.</text>
</comment>
<dbReference type="SUPFAM" id="SSF56349">
    <property type="entry name" value="DNA breaking-rejoining enzymes"/>
    <property type="match status" value="1"/>
</dbReference>
<keyword evidence="6" id="KW-1185">Reference proteome</keyword>
<dbReference type="PANTHER" id="PTHR30349">
    <property type="entry name" value="PHAGE INTEGRASE-RELATED"/>
    <property type="match status" value="1"/>
</dbReference>
<protein>
    <submittedName>
        <fullName evidence="5">Tyrosine-type recombinase/integrase</fullName>
    </submittedName>
</protein>
<evidence type="ECO:0000256" key="1">
    <source>
        <dbReference type="ARBA" id="ARBA00008857"/>
    </source>
</evidence>
<evidence type="ECO:0000313" key="6">
    <source>
        <dbReference type="Proteomes" id="UP001652395"/>
    </source>
</evidence>
<gene>
    <name evidence="5" type="ORF">OCV69_02685</name>
</gene>
<dbReference type="Gene3D" id="1.10.150.130">
    <property type="match status" value="1"/>
</dbReference>
<dbReference type="InterPro" id="IPR010998">
    <property type="entry name" value="Integrase_recombinase_N"/>
</dbReference>
<dbReference type="PROSITE" id="PS51898">
    <property type="entry name" value="TYR_RECOMBINASE"/>
    <property type="match status" value="1"/>
</dbReference>
<comment type="similarity">
    <text evidence="1">Belongs to the 'phage' integrase family.</text>
</comment>
<name>A0ABT2UYT9_9FIRM</name>
<feature type="domain" description="Tyr recombinase" evidence="4">
    <location>
        <begin position="210"/>
        <end position="373"/>
    </location>
</feature>
<dbReference type="InterPro" id="IPR013762">
    <property type="entry name" value="Integrase-like_cat_sf"/>
</dbReference>
<dbReference type="InterPro" id="IPR050090">
    <property type="entry name" value="Tyrosine_recombinase_XerCD"/>
</dbReference>
<organism evidence="5 6">
    <name type="scientific">Alitiscatomonas aceti</name>
    <dbReference type="NCBI Taxonomy" id="2981724"/>
    <lineage>
        <taxon>Bacteria</taxon>
        <taxon>Bacillati</taxon>
        <taxon>Bacillota</taxon>
        <taxon>Clostridia</taxon>
        <taxon>Lachnospirales</taxon>
        <taxon>Lachnospiraceae</taxon>
        <taxon>Alitiscatomonas</taxon>
    </lineage>
</organism>
<dbReference type="PANTHER" id="PTHR30349:SF41">
    <property type="entry name" value="INTEGRASE_RECOMBINASE PROTEIN MJ0367-RELATED"/>
    <property type="match status" value="1"/>
</dbReference>
<dbReference type="InterPro" id="IPR002104">
    <property type="entry name" value="Integrase_catalytic"/>
</dbReference>
<keyword evidence="3" id="KW-0233">DNA recombination</keyword>
<evidence type="ECO:0000256" key="2">
    <source>
        <dbReference type="ARBA" id="ARBA00023125"/>
    </source>
</evidence>
<dbReference type="Gene3D" id="1.10.443.10">
    <property type="entry name" value="Intergrase catalytic core"/>
    <property type="match status" value="1"/>
</dbReference>
<dbReference type="EMBL" id="JAOQJF010000004">
    <property type="protein sequence ID" value="MCU6798849.1"/>
    <property type="molecule type" value="Genomic_DNA"/>
</dbReference>
<evidence type="ECO:0000313" key="5">
    <source>
        <dbReference type="EMBL" id="MCU6798849.1"/>
    </source>
</evidence>
<evidence type="ECO:0000259" key="4">
    <source>
        <dbReference type="PROSITE" id="PS51898"/>
    </source>
</evidence>
<dbReference type="RefSeq" id="WP_262562949.1">
    <property type="nucleotide sequence ID" value="NZ_JAOQJF010000004.1"/>
</dbReference>
<accession>A0ABT2UYT9</accession>
<sequence length="381" mass="43318">MPKRKKHTKLPNGYGSIRYLGSGRRNPYAVHPPAHENPVNGMYVVPRALCYVDDWYVGFAVLTAYKAGTYVPGMEGTLKSSLDSLENSDTIIKHILSDYSGKQQSKSPTYAEVYEAFYANKFHEGHQYSKSCIYGARMGFKHSANLHDREFRSITAKDLQDTLDACPLKHSSLEQILNLYHSLYHYADGCGWCDKDYSKFVSIKTPDDDEHGVPFTEEELQMLWSHNEDPIIELLLIMCYSGHRISELKVIEVDLTDYCFRGGLKTRTSRERIVPIHSAILPLVKRRLARDGALLCQSTNTYRKRCTAALDNLGILGDPKHTPHDCRHTFSALLEDAKVSDNDRKRLMGHSFKDVTNKVYGHRDLSALRAEIERIKVVTSV</sequence>
<proteinExistence type="inferred from homology"/>
<dbReference type="InterPro" id="IPR011010">
    <property type="entry name" value="DNA_brk_join_enz"/>
</dbReference>
<evidence type="ECO:0000256" key="3">
    <source>
        <dbReference type="ARBA" id="ARBA00023172"/>
    </source>
</evidence>
<reference evidence="5 6" key="1">
    <citation type="journal article" date="2021" name="ISME Commun">
        <title>Automated analysis of genomic sequences facilitates high-throughput and comprehensive description of bacteria.</title>
        <authorList>
            <person name="Hitch T.C.A."/>
        </authorList>
    </citation>
    <scope>NUCLEOTIDE SEQUENCE [LARGE SCALE GENOMIC DNA]</scope>
    <source>
        <strain evidence="6">f_CCE</strain>
    </source>
</reference>
<dbReference type="Pfam" id="PF00589">
    <property type="entry name" value="Phage_integrase"/>
    <property type="match status" value="1"/>
</dbReference>
<dbReference type="Proteomes" id="UP001652395">
    <property type="component" value="Unassembled WGS sequence"/>
</dbReference>